<protein>
    <recommendedName>
        <fullName evidence="8">PAS domain S-box-containing protein/diguanylate cyclase (GGDEF) domain-containing protein</fullName>
    </recommendedName>
</protein>
<evidence type="ECO:0000259" key="4">
    <source>
        <dbReference type="PROSITE" id="PS50883"/>
    </source>
</evidence>
<dbReference type="InterPro" id="IPR035919">
    <property type="entry name" value="EAL_sf"/>
</dbReference>
<dbReference type="FunFam" id="3.30.70.270:FF:000001">
    <property type="entry name" value="Diguanylate cyclase domain protein"/>
    <property type="match status" value="1"/>
</dbReference>
<dbReference type="InterPro" id="IPR035965">
    <property type="entry name" value="PAS-like_dom_sf"/>
</dbReference>
<dbReference type="Proteomes" id="UP000193136">
    <property type="component" value="Unassembled WGS sequence"/>
</dbReference>
<dbReference type="PANTHER" id="PTHR44757">
    <property type="entry name" value="DIGUANYLATE CYCLASE DGCP"/>
    <property type="match status" value="1"/>
</dbReference>
<feature type="domain" description="PAS" evidence="2">
    <location>
        <begin position="82"/>
        <end position="152"/>
    </location>
</feature>
<dbReference type="FunFam" id="3.20.20.450:FF:000001">
    <property type="entry name" value="Cyclic di-GMP phosphodiesterase yahA"/>
    <property type="match status" value="1"/>
</dbReference>
<dbReference type="InterPro" id="IPR013767">
    <property type="entry name" value="PAS_fold"/>
</dbReference>
<dbReference type="InterPro" id="IPR000014">
    <property type="entry name" value="PAS"/>
</dbReference>
<proteinExistence type="predicted"/>
<dbReference type="RefSeq" id="WP_085009976.1">
    <property type="nucleotide sequence ID" value="NZ_NAAD01000006.1"/>
</dbReference>
<feature type="domain" description="PAS" evidence="2">
    <location>
        <begin position="209"/>
        <end position="254"/>
    </location>
</feature>
<dbReference type="Pfam" id="PF00989">
    <property type="entry name" value="PAS"/>
    <property type="match status" value="1"/>
</dbReference>
<dbReference type="PROSITE" id="PS50113">
    <property type="entry name" value="PAC"/>
    <property type="match status" value="2"/>
</dbReference>
<evidence type="ECO:0000313" key="7">
    <source>
        <dbReference type="Proteomes" id="UP000193136"/>
    </source>
</evidence>
<reference evidence="6 7" key="1">
    <citation type="submission" date="2017-03" db="EMBL/GenBank/DDBJ databases">
        <title>Genome sequence of Geothermobacter sp. EPR-M, Deep-Sea Iron Reducer.</title>
        <authorList>
            <person name="Tully B."/>
            <person name="Savalia P."/>
            <person name="Abuyen K."/>
            <person name="Baughan C."/>
            <person name="Romero E."/>
            <person name="Ronkowski C."/>
            <person name="Torres B."/>
            <person name="Tremblay J."/>
            <person name="Trujillo A."/>
            <person name="Tyler M."/>
            <person name="Perez-Rodriguez I."/>
            <person name="Amend J."/>
        </authorList>
    </citation>
    <scope>NUCLEOTIDE SEQUENCE [LARGE SCALE GENOMIC DNA]</scope>
    <source>
        <strain evidence="6 7">EPR-M</strain>
    </source>
</reference>
<evidence type="ECO:0000259" key="3">
    <source>
        <dbReference type="PROSITE" id="PS50113"/>
    </source>
</evidence>
<dbReference type="Pfam" id="PF00990">
    <property type="entry name" value="GGDEF"/>
    <property type="match status" value="1"/>
</dbReference>
<dbReference type="PANTHER" id="PTHR44757:SF2">
    <property type="entry name" value="BIOFILM ARCHITECTURE MAINTENANCE PROTEIN MBAA"/>
    <property type="match status" value="1"/>
</dbReference>
<dbReference type="InterPro" id="IPR029787">
    <property type="entry name" value="Nucleotide_cyclase"/>
</dbReference>
<keyword evidence="7" id="KW-1185">Reference proteome</keyword>
<feature type="domain" description="GGDEF" evidence="5">
    <location>
        <begin position="364"/>
        <end position="497"/>
    </location>
</feature>
<dbReference type="Pfam" id="PF00563">
    <property type="entry name" value="EAL"/>
    <property type="match status" value="1"/>
</dbReference>
<gene>
    <name evidence="6" type="ORF">B5V00_06595</name>
</gene>
<dbReference type="EMBL" id="NAAD01000006">
    <property type="protein sequence ID" value="ORJ61297.1"/>
    <property type="molecule type" value="Genomic_DNA"/>
</dbReference>
<dbReference type="InterPro" id="IPR000160">
    <property type="entry name" value="GGDEF_dom"/>
</dbReference>
<comment type="caution">
    <text evidence="6">The sequence shown here is derived from an EMBL/GenBank/DDBJ whole genome shotgun (WGS) entry which is preliminary data.</text>
</comment>
<dbReference type="InterPro" id="IPR001633">
    <property type="entry name" value="EAL_dom"/>
</dbReference>
<dbReference type="PROSITE" id="PS50887">
    <property type="entry name" value="GGDEF"/>
    <property type="match status" value="1"/>
</dbReference>
<dbReference type="SUPFAM" id="SSF141868">
    <property type="entry name" value="EAL domain-like"/>
    <property type="match status" value="1"/>
</dbReference>
<dbReference type="CDD" id="cd00130">
    <property type="entry name" value="PAS"/>
    <property type="match status" value="2"/>
</dbReference>
<sequence length="789" mass="89495">MGERGFIINAASGGNGWRCADRFVQRVLWPLMLLASVGALLVWDEQVWLFALVAGGLLLFPAVTSSSRVGEKDSETHDAADDLQRYRLVVESAIDVFFQTDEKARWTYLNPAWEHVTGRRRDETLGEELLDSVYADDRDRARALIAPLLAGEEPFAQCELRLKTLAESYRWVELVVRPFGRIDHGISGLTGTIRNITAKRLAEEALRENEERYRRIFLNIQDVYFEASMGGILIEISPSVEHLLGYRRDQLVGRLFSTISAEQGRMAEIREKLLESPQLKDFELQLRRSSGETIACSINISLICDAGGKPLKLVGSIRDITERKRAEEEIRKLAYHDILTGLPNRSLFYDRLDQALAQASRHDHPLSLLFLDLDRFKDVNDTLGHDAGDRLLQAVAERLRACVRQSDTVARLGGDEFVVLLTSVKTERDGVIVAEKILELLAEPVSLDGKTVFTSTSIGVVMYPHDGRNAETLLKHADMAMYAAKEKGRNNFQFFSEEMNRNAYDRHMLEHRLREAIEQEHFQVYYQPQWDMQTRSLIGLEALVRWIDPEEGMISPARFIPVAEETGLIRPLGEWVLRSACAQVQAWHEEGYPQVRVGVNISGRQFRQPDLVAMIDRILAETGLPAEFLELELTESYLMEDAEATNRILAFLKVRGIDLAIDDFGTGYSSLNYLKNFPIDRIKIDQSFIRDVTGSRDDAAIVEAIIGMAQSLELDVIAEGVETAEQLKFLQSRGCQEMQGYFFARPMPVDEVSRYLAENRDRLRLPRRGDDRDYTALLGDFDHLSGALH</sequence>
<dbReference type="Pfam" id="PF13426">
    <property type="entry name" value="PAS_9"/>
    <property type="match status" value="1"/>
</dbReference>
<dbReference type="GO" id="GO:0071732">
    <property type="term" value="P:cellular response to nitric oxide"/>
    <property type="evidence" value="ECO:0007669"/>
    <property type="project" value="UniProtKB-ARBA"/>
</dbReference>
<dbReference type="NCBIfam" id="TIGR00229">
    <property type="entry name" value="sensory_box"/>
    <property type="match status" value="2"/>
</dbReference>
<evidence type="ECO:0000259" key="2">
    <source>
        <dbReference type="PROSITE" id="PS50112"/>
    </source>
</evidence>
<feature type="domain" description="PAC" evidence="3">
    <location>
        <begin position="156"/>
        <end position="208"/>
    </location>
</feature>
<dbReference type="GO" id="GO:0071111">
    <property type="term" value="F:cyclic-guanylate-specific phosphodiesterase activity"/>
    <property type="evidence" value="ECO:0007669"/>
    <property type="project" value="UniProtKB-EC"/>
</dbReference>
<dbReference type="Gene3D" id="3.20.20.450">
    <property type="entry name" value="EAL domain"/>
    <property type="match status" value="1"/>
</dbReference>
<dbReference type="InterPro" id="IPR043128">
    <property type="entry name" value="Rev_trsase/Diguanyl_cyclase"/>
</dbReference>
<feature type="domain" description="EAL" evidence="4">
    <location>
        <begin position="506"/>
        <end position="760"/>
    </location>
</feature>
<dbReference type="InterPro" id="IPR012226">
    <property type="entry name" value="Diguanyl_cyclase/Pdiesterase"/>
</dbReference>
<dbReference type="PROSITE" id="PS50883">
    <property type="entry name" value="EAL"/>
    <property type="match status" value="1"/>
</dbReference>
<dbReference type="SMART" id="SM00086">
    <property type="entry name" value="PAC"/>
    <property type="match status" value="2"/>
</dbReference>
<dbReference type="Gene3D" id="3.30.450.20">
    <property type="entry name" value="PAS domain"/>
    <property type="match status" value="2"/>
</dbReference>
<dbReference type="STRING" id="1969733.B5V00_06595"/>
<dbReference type="Gene3D" id="3.30.70.270">
    <property type="match status" value="1"/>
</dbReference>
<dbReference type="SMART" id="SM00052">
    <property type="entry name" value="EAL"/>
    <property type="match status" value="1"/>
</dbReference>
<dbReference type="PIRSF" id="PIRSF005925">
    <property type="entry name" value="Dos"/>
    <property type="match status" value="1"/>
</dbReference>
<dbReference type="InterPro" id="IPR052155">
    <property type="entry name" value="Biofilm_reg_signaling"/>
</dbReference>
<comment type="catalytic activity">
    <reaction evidence="1">
        <text>3',3'-c-di-GMP + H2O = 5'-phosphoguanylyl(3'-&gt;5')guanosine + H(+)</text>
        <dbReference type="Rhea" id="RHEA:24902"/>
        <dbReference type="ChEBI" id="CHEBI:15377"/>
        <dbReference type="ChEBI" id="CHEBI:15378"/>
        <dbReference type="ChEBI" id="CHEBI:58754"/>
        <dbReference type="ChEBI" id="CHEBI:58805"/>
        <dbReference type="EC" id="3.1.4.52"/>
    </reaction>
    <physiologicalReaction direction="left-to-right" evidence="1">
        <dbReference type="Rhea" id="RHEA:24903"/>
    </physiologicalReaction>
</comment>
<dbReference type="InterPro" id="IPR000700">
    <property type="entry name" value="PAS-assoc_C"/>
</dbReference>
<dbReference type="SUPFAM" id="SSF55785">
    <property type="entry name" value="PYP-like sensor domain (PAS domain)"/>
    <property type="match status" value="2"/>
</dbReference>
<name>A0A1X0Y845_9BACT</name>
<dbReference type="GO" id="GO:0006355">
    <property type="term" value="P:regulation of DNA-templated transcription"/>
    <property type="evidence" value="ECO:0007669"/>
    <property type="project" value="InterPro"/>
</dbReference>
<dbReference type="CDD" id="cd01949">
    <property type="entry name" value="GGDEF"/>
    <property type="match status" value="1"/>
</dbReference>
<dbReference type="OrthoDB" id="9777298at2"/>
<accession>A0A1X0Y845</accession>
<dbReference type="SMART" id="SM00267">
    <property type="entry name" value="GGDEF"/>
    <property type="match status" value="1"/>
</dbReference>
<dbReference type="SMART" id="SM00091">
    <property type="entry name" value="PAS"/>
    <property type="match status" value="2"/>
</dbReference>
<dbReference type="CDD" id="cd01948">
    <property type="entry name" value="EAL"/>
    <property type="match status" value="1"/>
</dbReference>
<dbReference type="AlphaFoldDB" id="A0A1X0Y845"/>
<organism evidence="6 7">
    <name type="scientific">Geothermobacter hydrogeniphilus</name>
    <dbReference type="NCBI Taxonomy" id="1969733"/>
    <lineage>
        <taxon>Bacteria</taxon>
        <taxon>Pseudomonadati</taxon>
        <taxon>Thermodesulfobacteriota</taxon>
        <taxon>Desulfuromonadia</taxon>
        <taxon>Desulfuromonadales</taxon>
        <taxon>Geothermobacteraceae</taxon>
        <taxon>Geothermobacter</taxon>
    </lineage>
</organism>
<evidence type="ECO:0000313" key="6">
    <source>
        <dbReference type="EMBL" id="ORJ61297.1"/>
    </source>
</evidence>
<feature type="domain" description="PAC" evidence="3">
    <location>
        <begin position="280"/>
        <end position="332"/>
    </location>
</feature>
<evidence type="ECO:0000256" key="1">
    <source>
        <dbReference type="ARBA" id="ARBA00051114"/>
    </source>
</evidence>
<dbReference type="NCBIfam" id="TIGR00254">
    <property type="entry name" value="GGDEF"/>
    <property type="match status" value="1"/>
</dbReference>
<evidence type="ECO:0008006" key="8">
    <source>
        <dbReference type="Google" id="ProtNLM"/>
    </source>
</evidence>
<dbReference type="SUPFAM" id="SSF55073">
    <property type="entry name" value="Nucleotide cyclase"/>
    <property type="match status" value="1"/>
</dbReference>
<evidence type="ECO:0000259" key="5">
    <source>
        <dbReference type="PROSITE" id="PS50887"/>
    </source>
</evidence>
<dbReference type="InterPro" id="IPR001610">
    <property type="entry name" value="PAC"/>
</dbReference>
<dbReference type="PROSITE" id="PS50112">
    <property type="entry name" value="PAS"/>
    <property type="match status" value="2"/>
</dbReference>